<evidence type="ECO:0000313" key="1">
    <source>
        <dbReference type="EMBL" id="KAF0774003.1"/>
    </source>
</evidence>
<dbReference type="Proteomes" id="UP000478052">
    <property type="component" value="Unassembled WGS sequence"/>
</dbReference>
<name>A0A6G0ZRK0_APHCR</name>
<gene>
    <name evidence="1" type="ORF">FWK35_00004708</name>
</gene>
<proteinExistence type="predicted"/>
<dbReference type="EMBL" id="VUJU01000015">
    <property type="protein sequence ID" value="KAF0774003.1"/>
    <property type="molecule type" value="Genomic_DNA"/>
</dbReference>
<protein>
    <submittedName>
        <fullName evidence="1">Uncharacterized protein</fullName>
    </submittedName>
</protein>
<comment type="caution">
    <text evidence="1">The sequence shown here is derived from an EMBL/GenBank/DDBJ whole genome shotgun (WGS) entry which is preliminary data.</text>
</comment>
<keyword evidence="2" id="KW-1185">Reference proteome</keyword>
<organism evidence="1 2">
    <name type="scientific">Aphis craccivora</name>
    <name type="common">Cowpea aphid</name>
    <dbReference type="NCBI Taxonomy" id="307492"/>
    <lineage>
        <taxon>Eukaryota</taxon>
        <taxon>Metazoa</taxon>
        <taxon>Ecdysozoa</taxon>
        <taxon>Arthropoda</taxon>
        <taxon>Hexapoda</taxon>
        <taxon>Insecta</taxon>
        <taxon>Pterygota</taxon>
        <taxon>Neoptera</taxon>
        <taxon>Paraneoptera</taxon>
        <taxon>Hemiptera</taxon>
        <taxon>Sternorrhyncha</taxon>
        <taxon>Aphidomorpha</taxon>
        <taxon>Aphidoidea</taxon>
        <taxon>Aphididae</taxon>
        <taxon>Aphidini</taxon>
        <taxon>Aphis</taxon>
        <taxon>Aphis</taxon>
    </lineage>
</organism>
<reference evidence="1 2" key="1">
    <citation type="submission" date="2019-08" db="EMBL/GenBank/DDBJ databases">
        <title>Whole genome of Aphis craccivora.</title>
        <authorList>
            <person name="Voronova N.V."/>
            <person name="Shulinski R.S."/>
            <person name="Bandarenka Y.V."/>
            <person name="Zhorov D.G."/>
            <person name="Warner D."/>
        </authorList>
    </citation>
    <scope>NUCLEOTIDE SEQUENCE [LARGE SCALE GENOMIC DNA]</scope>
    <source>
        <strain evidence="1">180601</strain>
        <tissue evidence="1">Whole Body</tissue>
    </source>
</reference>
<dbReference type="AlphaFoldDB" id="A0A6G0ZRK0"/>
<evidence type="ECO:0000313" key="2">
    <source>
        <dbReference type="Proteomes" id="UP000478052"/>
    </source>
</evidence>
<accession>A0A6G0ZRK0</accession>
<sequence>MYNFEPVNQISKHVGLLDGCIDDASRLLQYLNFRILDNTRFQG</sequence>